<keyword evidence="2" id="KW-1133">Transmembrane helix</keyword>
<organism evidence="3 4">
    <name type="scientific">Actinomyces massiliensis F0489</name>
    <dbReference type="NCBI Taxonomy" id="1125718"/>
    <lineage>
        <taxon>Bacteria</taxon>
        <taxon>Bacillati</taxon>
        <taxon>Actinomycetota</taxon>
        <taxon>Actinomycetes</taxon>
        <taxon>Actinomycetales</taxon>
        <taxon>Actinomycetaceae</taxon>
        <taxon>Actinomyces</taxon>
    </lineage>
</organism>
<comment type="caution">
    <text evidence="3">The sequence shown here is derived from an EMBL/GenBank/DDBJ whole genome shotgun (WGS) entry which is preliminary data.</text>
</comment>
<evidence type="ECO:0000256" key="1">
    <source>
        <dbReference type="SAM" id="MobiDB-lite"/>
    </source>
</evidence>
<dbReference type="Proteomes" id="UP000002941">
    <property type="component" value="Unassembled WGS sequence"/>
</dbReference>
<dbReference type="AlphaFoldDB" id="J0NFZ4"/>
<keyword evidence="2" id="KW-0472">Membrane</keyword>
<feature type="transmembrane region" description="Helical" evidence="2">
    <location>
        <begin position="87"/>
        <end position="109"/>
    </location>
</feature>
<dbReference type="EMBL" id="AKFT01000085">
    <property type="protein sequence ID" value="EJF45989.1"/>
    <property type="molecule type" value="Genomic_DNA"/>
</dbReference>
<evidence type="ECO:0000256" key="2">
    <source>
        <dbReference type="SAM" id="Phobius"/>
    </source>
</evidence>
<feature type="transmembrane region" description="Helical" evidence="2">
    <location>
        <begin position="115"/>
        <end position="137"/>
    </location>
</feature>
<keyword evidence="2" id="KW-0812">Transmembrane</keyword>
<reference evidence="3 4" key="1">
    <citation type="submission" date="2012-05" db="EMBL/GenBank/DDBJ databases">
        <authorList>
            <person name="Harkins D.M."/>
            <person name="Madupu R."/>
            <person name="Durkin A.S."/>
            <person name="Torralba M."/>
            <person name="Methe B."/>
            <person name="Sutton G.G."/>
            <person name="Nelson K.E."/>
        </authorList>
    </citation>
    <scope>NUCLEOTIDE SEQUENCE [LARGE SCALE GENOMIC DNA]</scope>
    <source>
        <strain evidence="3 4">F0489</strain>
    </source>
</reference>
<protein>
    <submittedName>
        <fullName evidence="3">Uncharacterized protein</fullName>
    </submittedName>
</protein>
<keyword evidence="4" id="KW-1185">Reference proteome</keyword>
<sequence>MGRWADGPAGAPRSVETRAEIGRTPRRDRFISGSRSVGFRLEIGRVPARDRSVGRVVSLLRGQRMKAESTGSAVGTTGAEGAASTALIGLTCGAVSVVAGLLQIIDTYYAAHPPIWLVLLAILAWMTWVAMMSRQLVQLARGRASR</sequence>
<accession>J0NFZ4</accession>
<gene>
    <name evidence="3" type="ORF">HMPREF1318_0988</name>
</gene>
<dbReference type="PATRIC" id="fig|1125718.3.peg.1166"/>
<evidence type="ECO:0000313" key="4">
    <source>
        <dbReference type="Proteomes" id="UP000002941"/>
    </source>
</evidence>
<proteinExistence type="predicted"/>
<feature type="region of interest" description="Disordered" evidence="1">
    <location>
        <begin position="1"/>
        <end position="22"/>
    </location>
</feature>
<evidence type="ECO:0000313" key="3">
    <source>
        <dbReference type="EMBL" id="EJF45989.1"/>
    </source>
</evidence>
<name>J0NFZ4_9ACTO</name>